<dbReference type="Pfam" id="PF00691">
    <property type="entry name" value="OmpA"/>
    <property type="match status" value="1"/>
</dbReference>
<dbReference type="InterPro" id="IPR036737">
    <property type="entry name" value="OmpA-like_sf"/>
</dbReference>
<feature type="domain" description="OmpA-like" evidence="7">
    <location>
        <begin position="76"/>
        <end position="192"/>
    </location>
</feature>
<dbReference type="RefSeq" id="WP_370397011.1">
    <property type="nucleotide sequence ID" value="NZ_JALBUT010000005.1"/>
</dbReference>
<accession>A0ABU4WG88</accession>
<dbReference type="EMBL" id="JALBUT010000005">
    <property type="protein sequence ID" value="MDX8415564.1"/>
    <property type="molecule type" value="Genomic_DNA"/>
</dbReference>
<evidence type="ECO:0000259" key="7">
    <source>
        <dbReference type="PROSITE" id="PS51123"/>
    </source>
</evidence>
<dbReference type="PANTHER" id="PTHR30329">
    <property type="entry name" value="STATOR ELEMENT OF FLAGELLAR MOTOR COMPLEX"/>
    <property type="match status" value="1"/>
</dbReference>
<evidence type="ECO:0000256" key="1">
    <source>
        <dbReference type="ARBA" id="ARBA00004442"/>
    </source>
</evidence>
<comment type="subcellular location">
    <subcellularLocation>
        <location evidence="1">Cell outer membrane</location>
    </subcellularLocation>
</comment>
<evidence type="ECO:0000256" key="5">
    <source>
        <dbReference type="SAM" id="MobiDB-lite"/>
    </source>
</evidence>
<dbReference type="PROSITE" id="PS51257">
    <property type="entry name" value="PROKAR_LIPOPROTEIN"/>
    <property type="match status" value="1"/>
</dbReference>
<sequence length="192" mass="20907">MKKSISFLVAAFAVFFMTGCESYDKPQPGDTRASAPSSFNGADISDPFGDQGGISSAYNKDMDRDPSANAGSINWENIDPADILETIYFGFDQYAIPQGERSKAKNAASFMKSNPDAKIALVAHTDWYGTEEYNLVLSDKRGSSVQAYLKNLGIDNSRSEVVARGKNGASMDVAKNSPEAKHDRRVDIVKMK</sequence>
<dbReference type="PANTHER" id="PTHR30329:SF21">
    <property type="entry name" value="LIPOPROTEIN YIAD-RELATED"/>
    <property type="match status" value="1"/>
</dbReference>
<evidence type="ECO:0000313" key="9">
    <source>
        <dbReference type="Proteomes" id="UP001275932"/>
    </source>
</evidence>
<evidence type="ECO:0000313" key="8">
    <source>
        <dbReference type="EMBL" id="MDX8415564.1"/>
    </source>
</evidence>
<keyword evidence="9" id="KW-1185">Reference proteome</keyword>
<evidence type="ECO:0000256" key="3">
    <source>
        <dbReference type="ARBA" id="ARBA00023237"/>
    </source>
</evidence>
<keyword evidence="3" id="KW-0998">Cell outer membrane</keyword>
<evidence type="ECO:0000256" key="6">
    <source>
        <dbReference type="SAM" id="SignalP"/>
    </source>
</evidence>
<feature type="region of interest" description="Disordered" evidence="5">
    <location>
        <begin position="24"/>
        <end position="48"/>
    </location>
</feature>
<proteinExistence type="predicted"/>
<dbReference type="InterPro" id="IPR050330">
    <property type="entry name" value="Bact_OuterMem_StrucFunc"/>
</dbReference>
<dbReference type="PROSITE" id="PS51123">
    <property type="entry name" value="OMPA_2"/>
    <property type="match status" value="1"/>
</dbReference>
<organism evidence="8 9">
    <name type="scientific">Intestinicryptomonas porci</name>
    <dbReference type="NCBI Taxonomy" id="2926320"/>
    <lineage>
        <taxon>Bacteria</taxon>
        <taxon>Pseudomonadati</taxon>
        <taxon>Verrucomicrobiota</taxon>
        <taxon>Opitutia</taxon>
        <taxon>Opitutales</taxon>
        <taxon>Intestinicryptomonaceae</taxon>
        <taxon>Intestinicryptomonas</taxon>
    </lineage>
</organism>
<comment type="caution">
    <text evidence="8">The sequence shown here is derived from an EMBL/GenBank/DDBJ whole genome shotgun (WGS) entry which is preliminary data.</text>
</comment>
<dbReference type="InterPro" id="IPR006664">
    <property type="entry name" value="OMP_bac"/>
</dbReference>
<feature type="chain" id="PRO_5046551255" evidence="6">
    <location>
        <begin position="23"/>
        <end position="192"/>
    </location>
</feature>
<evidence type="ECO:0000256" key="2">
    <source>
        <dbReference type="ARBA" id="ARBA00023136"/>
    </source>
</evidence>
<dbReference type="InterPro" id="IPR006665">
    <property type="entry name" value="OmpA-like"/>
</dbReference>
<dbReference type="Proteomes" id="UP001275932">
    <property type="component" value="Unassembled WGS sequence"/>
</dbReference>
<feature type="signal peptide" evidence="6">
    <location>
        <begin position="1"/>
        <end position="22"/>
    </location>
</feature>
<reference evidence="8 9" key="1">
    <citation type="submission" date="2022-03" db="EMBL/GenBank/DDBJ databases">
        <title>Novel taxa within the pig intestine.</title>
        <authorList>
            <person name="Wylensek D."/>
            <person name="Bishof K."/>
            <person name="Afrizal A."/>
            <person name="Clavel T."/>
        </authorList>
    </citation>
    <scope>NUCLEOTIDE SEQUENCE [LARGE SCALE GENOMIC DNA]</scope>
    <source>
        <strain evidence="8 9">CLA-KB-P66</strain>
    </source>
</reference>
<gene>
    <name evidence="8" type="ORF">MOX91_05135</name>
</gene>
<dbReference type="SUPFAM" id="SSF103088">
    <property type="entry name" value="OmpA-like"/>
    <property type="match status" value="1"/>
</dbReference>
<dbReference type="CDD" id="cd07185">
    <property type="entry name" value="OmpA_C-like"/>
    <property type="match status" value="1"/>
</dbReference>
<keyword evidence="2 4" id="KW-0472">Membrane</keyword>
<dbReference type="Gene3D" id="3.30.1330.60">
    <property type="entry name" value="OmpA-like domain"/>
    <property type="match status" value="1"/>
</dbReference>
<dbReference type="PRINTS" id="PR01021">
    <property type="entry name" value="OMPADOMAIN"/>
</dbReference>
<name>A0ABU4WG88_9BACT</name>
<evidence type="ECO:0000256" key="4">
    <source>
        <dbReference type="PROSITE-ProRule" id="PRU00473"/>
    </source>
</evidence>
<protein>
    <submittedName>
        <fullName evidence="8">OmpA family protein</fullName>
    </submittedName>
</protein>
<keyword evidence="6" id="KW-0732">Signal</keyword>